<sequence>MLSNRRVTILLLNLYLEGILLLSFVFHFLFVFLHRHRKTVTISTTILHPGNNIVGNFRDFCVPLHIEIVMDSRYSFILFFSTNSCIYIYIIRNITIHIQ</sequence>
<evidence type="ECO:0000313" key="2">
    <source>
        <dbReference type="EMBL" id="MBY82834.1"/>
    </source>
</evidence>
<organism evidence="2">
    <name type="scientific">Sipha flava</name>
    <name type="common">yellow sugarcane aphid</name>
    <dbReference type="NCBI Taxonomy" id="143950"/>
    <lineage>
        <taxon>Eukaryota</taxon>
        <taxon>Metazoa</taxon>
        <taxon>Ecdysozoa</taxon>
        <taxon>Arthropoda</taxon>
        <taxon>Hexapoda</taxon>
        <taxon>Insecta</taxon>
        <taxon>Pterygota</taxon>
        <taxon>Neoptera</taxon>
        <taxon>Paraneoptera</taxon>
        <taxon>Hemiptera</taxon>
        <taxon>Sternorrhyncha</taxon>
        <taxon>Aphidomorpha</taxon>
        <taxon>Aphidoidea</taxon>
        <taxon>Aphididae</taxon>
        <taxon>Sipha</taxon>
    </lineage>
</organism>
<keyword evidence="1" id="KW-0812">Transmembrane</keyword>
<name>A0A2S2QYS3_9HEMI</name>
<keyword evidence="1" id="KW-0472">Membrane</keyword>
<dbReference type="AlphaFoldDB" id="A0A2S2QYS3"/>
<reference evidence="2" key="1">
    <citation type="submission" date="2018-04" db="EMBL/GenBank/DDBJ databases">
        <title>Transcriptome assembly of Sipha flava.</title>
        <authorList>
            <person name="Scully E.D."/>
            <person name="Geib S.M."/>
            <person name="Palmer N.A."/>
            <person name="Koch K."/>
            <person name="Bradshaw J."/>
            <person name="Heng-Moss T."/>
            <person name="Sarath G."/>
        </authorList>
    </citation>
    <scope>NUCLEOTIDE SEQUENCE</scope>
</reference>
<gene>
    <name evidence="2" type="ORF">g.19617</name>
</gene>
<feature type="transmembrane region" description="Helical" evidence="1">
    <location>
        <begin position="12"/>
        <end position="33"/>
    </location>
</feature>
<proteinExistence type="predicted"/>
<evidence type="ECO:0000256" key="1">
    <source>
        <dbReference type="SAM" id="Phobius"/>
    </source>
</evidence>
<dbReference type="EMBL" id="GGMS01013631">
    <property type="protein sequence ID" value="MBY82834.1"/>
    <property type="molecule type" value="Transcribed_RNA"/>
</dbReference>
<accession>A0A2S2QYS3</accession>
<feature type="transmembrane region" description="Helical" evidence="1">
    <location>
        <begin position="74"/>
        <end position="91"/>
    </location>
</feature>
<protein>
    <submittedName>
        <fullName evidence="2">Uncharacterized protein</fullName>
    </submittedName>
</protein>
<keyword evidence="1" id="KW-1133">Transmembrane helix</keyword>